<accession>F0VHV5</accession>
<dbReference type="GeneID" id="13443754"/>
<evidence type="ECO:0008006" key="5">
    <source>
        <dbReference type="Google" id="ProtNLM"/>
    </source>
</evidence>
<feature type="compositionally biased region" description="Basic and acidic residues" evidence="1">
    <location>
        <begin position="370"/>
        <end position="379"/>
    </location>
</feature>
<evidence type="ECO:0000256" key="1">
    <source>
        <dbReference type="SAM" id="MobiDB-lite"/>
    </source>
</evidence>
<dbReference type="VEuPathDB" id="ToxoDB:NCLIV_031030"/>
<dbReference type="EMBL" id="LN714483">
    <property type="protein sequence ID" value="CEL67302.1"/>
    <property type="molecule type" value="Genomic_DNA"/>
</dbReference>
<dbReference type="OMA" id="WATISTH"/>
<name>F0VHV5_NEOCL</name>
<dbReference type="eggNOG" id="ENOG502QYE9">
    <property type="taxonomic scope" value="Eukaryota"/>
</dbReference>
<dbReference type="OrthoDB" id="330487at2759"/>
<evidence type="ECO:0000313" key="3">
    <source>
        <dbReference type="EMBL" id="CEL67302.1"/>
    </source>
</evidence>
<sequence length="379" mass="40090">MVGATFALRGHAARDCVRLFVVWATISTHLLLCCSATSNFLYDVRLSVFSGLGVGSHVEGKQLGRLAIREYSRPAEPRAVNSKNQFSGGAGGAAPAFAEGPTRAVRASWISFSDSVLSSAVEAATREQESAQAEETQPSSTYPLLSLRLEPVANQEDGKNQHTKNIPPALEASAPVFSFMRESPRPGSPSAVCDTEPPFLLSLHVSPSLVPFSASIQRVPDGSSGQIPATQTLEAARSLDTGSANAVSERFVVTCPDVAQASKGQNAAQSRSRVPALQVVLPPTKAAKDALIVPAYFPGEGQHRAPSVGAPGQEGEGEKPEEQPSFWRRNWWLILGVLLMASLMGGDSGGASPQNEQGTRGAASANPSQRPREGIDRRR</sequence>
<reference evidence="4" key="3">
    <citation type="journal article" date="2012" name="PLoS Pathog.">
        <title>Comparative genomics of the apicomplexan parasites Toxoplasma gondii and Neospora caninum: Coccidia differing in host range and transmission strategy.</title>
        <authorList>
            <person name="Reid A.J."/>
            <person name="Vermont S.J."/>
            <person name="Cotton J.A."/>
            <person name="Harris D."/>
            <person name="Hill-Cawthorne G.A."/>
            <person name="Konen-Waisman S."/>
            <person name="Latham S.M."/>
            <person name="Mourier T."/>
            <person name="Norton R."/>
            <person name="Quail M.A."/>
            <person name="Sanders M."/>
            <person name="Shanmugam D."/>
            <person name="Sohal A."/>
            <person name="Wasmuth J.D."/>
            <person name="Brunk B."/>
            <person name="Grigg M.E."/>
            <person name="Howard J.C."/>
            <person name="Parkinson J."/>
            <person name="Roos D.S."/>
            <person name="Trees A.J."/>
            <person name="Berriman M."/>
            <person name="Pain A."/>
            <person name="Wastling J.M."/>
        </authorList>
    </citation>
    <scope>NUCLEOTIDE SEQUENCE [LARGE SCALE GENOMIC DNA]</scope>
    <source>
        <strain evidence="4">Liverpool</strain>
    </source>
</reference>
<protein>
    <recommendedName>
        <fullName evidence="5">Transmembrane protein</fullName>
    </recommendedName>
</protein>
<proteinExistence type="predicted"/>
<dbReference type="Proteomes" id="UP000007494">
    <property type="component" value="Chromosome VIII"/>
</dbReference>
<dbReference type="RefSeq" id="XP_003883348.1">
    <property type="nucleotide sequence ID" value="XM_003883299.1"/>
</dbReference>
<keyword evidence="4" id="KW-1185">Reference proteome</keyword>
<dbReference type="EMBL" id="FR823390">
    <property type="protein sequence ID" value="CBZ53316.1"/>
    <property type="molecule type" value="Genomic_DNA"/>
</dbReference>
<evidence type="ECO:0000313" key="2">
    <source>
        <dbReference type="EMBL" id="CBZ53316.1"/>
    </source>
</evidence>
<reference evidence="3" key="4">
    <citation type="journal article" date="2015" name="PLoS ONE">
        <title>Comprehensive Evaluation of Toxoplasma gondii VEG and Neospora caninum LIV Genomes with Tachyzoite Stage Transcriptome and Proteome Defines Novel Transcript Features.</title>
        <authorList>
            <person name="Ramaprasad A."/>
            <person name="Mourier T."/>
            <person name="Naeem R."/>
            <person name="Malas T.B."/>
            <person name="Moussa E."/>
            <person name="Panigrahi A."/>
            <person name="Vermont S.J."/>
            <person name="Otto T.D."/>
            <person name="Wastling J."/>
            <person name="Pain A."/>
        </authorList>
    </citation>
    <scope>NUCLEOTIDE SEQUENCE</scope>
    <source>
        <strain evidence="3">Liverpool</strain>
    </source>
</reference>
<feature type="region of interest" description="Disordered" evidence="1">
    <location>
        <begin position="346"/>
        <end position="379"/>
    </location>
</feature>
<reference evidence="2" key="1">
    <citation type="submission" date="2011-02" db="EMBL/GenBank/DDBJ databases">
        <authorList>
            <person name="Aslett M."/>
        </authorList>
    </citation>
    <scope>NUCLEOTIDE SEQUENCE</scope>
    <source>
        <strain evidence="2">Liverpool</strain>
    </source>
</reference>
<organism evidence="2 4">
    <name type="scientific">Neospora caninum (strain Liverpool)</name>
    <dbReference type="NCBI Taxonomy" id="572307"/>
    <lineage>
        <taxon>Eukaryota</taxon>
        <taxon>Sar</taxon>
        <taxon>Alveolata</taxon>
        <taxon>Apicomplexa</taxon>
        <taxon>Conoidasida</taxon>
        <taxon>Coccidia</taxon>
        <taxon>Eucoccidiorida</taxon>
        <taxon>Eimeriorina</taxon>
        <taxon>Sarcocystidae</taxon>
        <taxon>Neospora</taxon>
    </lineage>
</organism>
<dbReference type="InParanoid" id="F0VHV5"/>
<gene>
    <name evidence="3" type="ORF">BN1204_031030</name>
    <name evidence="2" type="ORF">NCLIV_031030</name>
</gene>
<reference evidence="2" key="2">
    <citation type="submission" date="2011-03" db="EMBL/GenBank/DDBJ databases">
        <title>Comparative genomics and transcriptomics of Neospora caninum and Toxoplasma gondii.</title>
        <authorList>
            <person name="Reid A.J."/>
            <person name="Sohal A."/>
            <person name="Harris D."/>
            <person name="Quail M."/>
            <person name="Sanders M."/>
            <person name="Berriman M."/>
            <person name="Wastling J.M."/>
            <person name="Pain A."/>
        </authorList>
    </citation>
    <scope>NUCLEOTIDE SEQUENCE</scope>
    <source>
        <strain evidence="2">Liverpool</strain>
    </source>
</reference>
<evidence type="ECO:0000313" key="4">
    <source>
        <dbReference type="Proteomes" id="UP000007494"/>
    </source>
</evidence>
<dbReference type="AlphaFoldDB" id="F0VHV5"/>
<feature type="region of interest" description="Disordered" evidence="1">
    <location>
        <begin position="298"/>
        <end position="323"/>
    </location>
</feature>